<gene>
    <name evidence="1" type="primary">rsmJ</name>
    <name evidence="2" type="ORF">C3L24_03530</name>
</gene>
<feature type="binding site" evidence="1">
    <location>
        <begin position="126"/>
        <end position="127"/>
    </location>
    <ligand>
        <name>S-adenosyl-L-methionine</name>
        <dbReference type="ChEBI" id="CHEBI:59789"/>
    </ligand>
</feature>
<keyword evidence="1" id="KW-0963">Cytoplasm</keyword>
<dbReference type="GO" id="GO:0008990">
    <property type="term" value="F:rRNA (guanine-N2-)-methyltransferase activity"/>
    <property type="evidence" value="ECO:0007669"/>
    <property type="project" value="UniProtKB-UniRule"/>
</dbReference>
<keyword evidence="1" id="KW-0808">Transferase</keyword>
<dbReference type="PANTHER" id="PTHR36112">
    <property type="entry name" value="RIBOSOMAL RNA SMALL SUBUNIT METHYLTRANSFERASE J"/>
    <property type="match status" value="1"/>
</dbReference>
<keyword evidence="1" id="KW-0949">S-adenosyl-L-methionine</keyword>
<comment type="function">
    <text evidence="1">Specifically methylates the guanosine in position 1516 of 16S rRNA.</text>
</comment>
<dbReference type="HAMAP" id="MF_01523">
    <property type="entry name" value="16SrRNA_methyltr_J"/>
    <property type="match status" value="1"/>
</dbReference>
<dbReference type="SUPFAM" id="SSF53335">
    <property type="entry name" value="S-adenosyl-L-methionine-dependent methyltransferases"/>
    <property type="match status" value="1"/>
</dbReference>
<reference evidence="2 3" key="1">
    <citation type="submission" date="2018-01" db="EMBL/GenBank/DDBJ databases">
        <title>Novel co-symbiosis in the lucinid bivalve Phacoides pectinatus.</title>
        <authorList>
            <person name="Lim S.J."/>
            <person name="Davis B.G."/>
            <person name="Gill D.E."/>
            <person name="Engel A.S."/>
            <person name="Anderson L.C."/>
            <person name="Campbell B.J."/>
        </authorList>
    </citation>
    <scope>NUCLEOTIDE SEQUENCE [LARGE SCALE GENOMIC DNA]</scope>
    <source>
        <strain evidence="2">N3_P5</strain>
    </source>
</reference>
<dbReference type="AlphaFoldDB" id="A0A6N4E5A0"/>
<comment type="similarity">
    <text evidence="1">Belongs to the methyltransferase superfamily. RsmJ family.</text>
</comment>
<dbReference type="EC" id="2.1.1.242" evidence="1"/>
<evidence type="ECO:0000256" key="1">
    <source>
        <dbReference type="HAMAP-Rule" id="MF_01523"/>
    </source>
</evidence>
<comment type="catalytic activity">
    <reaction evidence="1">
        <text>guanosine(1516) in 16S rRNA + S-adenosyl-L-methionine = N(2)-methylguanosine(1516) in 16S rRNA + S-adenosyl-L-homocysteine + H(+)</text>
        <dbReference type="Rhea" id="RHEA:43220"/>
        <dbReference type="Rhea" id="RHEA-COMP:10412"/>
        <dbReference type="Rhea" id="RHEA-COMP:10413"/>
        <dbReference type="ChEBI" id="CHEBI:15378"/>
        <dbReference type="ChEBI" id="CHEBI:57856"/>
        <dbReference type="ChEBI" id="CHEBI:59789"/>
        <dbReference type="ChEBI" id="CHEBI:74269"/>
        <dbReference type="ChEBI" id="CHEBI:74481"/>
        <dbReference type="EC" id="2.1.1.242"/>
    </reaction>
</comment>
<dbReference type="EMBL" id="PQCO01000133">
    <property type="protein sequence ID" value="PUE04238.1"/>
    <property type="molecule type" value="Genomic_DNA"/>
</dbReference>
<accession>A0A6N4E5A0</accession>
<feature type="binding site" evidence="1">
    <location>
        <position position="181"/>
    </location>
    <ligand>
        <name>S-adenosyl-L-methionine</name>
        <dbReference type="ChEBI" id="CHEBI:59789"/>
    </ligand>
</feature>
<dbReference type="InterPro" id="IPR029063">
    <property type="entry name" value="SAM-dependent_MTases_sf"/>
</dbReference>
<keyword evidence="1" id="KW-0489">Methyltransferase</keyword>
<evidence type="ECO:0000313" key="3">
    <source>
        <dbReference type="Proteomes" id="UP000250928"/>
    </source>
</evidence>
<feature type="binding site" evidence="1">
    <location>
        <begin position="110"/>
        <end position="111"/>
    </location>
    <ligand>
        <name>S-adenosyl-L-methionine</name>
        <dbReference type="ChEBI" id="CHEBI:59789"/>
    </ligand>
</feature>
<protein>
    <recommendedName>
        <fullName evidence="1">Ribosomal RNA small subunit methyltransferase J</fullName>
        <ecNumber evidence="1">2.1.1.242</ecNumber>
    </recommendedName>
    <alternativeName>
        <fullName evidence="1">16S rRNA m2G1516 methyltransferase</fullName>
    </alternativeName>
    <alternativeName>
        <fullName evidence="1">rRNA (guanine-N(2)-)-methyltransferase</fullName>
    </alternativeName>
</protein>
<keyword evidence="1" id="KW-0698">rRNA processing</keyword>
<sequence>MTEPRDALALVADPPALAPLLAPLAEELGVQVCAPGQSDARLLLVRGPGRLELRQGGRGAPGPVYVDFVSGRAAHRRRFGGGRGQPLARAAGLKGGATPRVLDATAGLGRDAFVLATLGCEVELVERSVVVAALLADGLRRAAEDPEVGVIARRMRLVRGDAIEYLRQPTGGVAPDVVYLDPMYPERDKSALVKKEMRLFRQLVGDDHDTDELLRAARARARARVVVKRPARAGFAGAAEPAYSISSPNTRYDVYLTGAAAI</sequence>
<dbReference type="InterPro" id="IPR007536">
    <property type="entry name" value="16SrRNA_methylTrfase_J"/>
</dbReference>
<evidence type="ECO:0000313" key="2">
    <source>
        <dbReference type="EMBL" id="PUE04238.1"/>
    </source>
</evidence>
<name>A0A6N4E5A0_9GAMM</name>
<dbReference type="GO" id="GO:0005737">
    <property type="term" value="C:cytoplasm"/>
    <property type="evidence" value="ECO:0007669"/>
    <property type="project" value="UniProtKB-SubCell"/>
</dbReference>
<comment type="caution">
    <text evidence="1">Lacks conserved residue(s) required for the propagation of feature annotation.</text>
</comment>
<dbReference type="Gene3D" id="3.40.50.150">
    <property type="entry name" value="Vaccinia Virus protein VP39"/>
    <property type="match status" value="1"/>
</dbReference>
<comment type="subcellular location">
    <subcellularLocation>
        <location evidence="1">Cytoplasm</location>
    </subcellularLocation>
</comment>
<comment type="caution">
    <text evidence="2">The sequence shown here is derived from an EMBL/GenBank/DDBJ whole genome shotgun (WGS) entry which is preliminary data.</text>
</comment>
<dbReference type="PANTHER" id="PTHR36112:SF1">
    <property type="entry name" value="RIBOSOMAL RNA SMALL SUBUNIT METHYLTRANSFERASE J"/>
    <property type="match status" value="1"/>
</dbReference>
<dbReference type="Proteomes" id="UP000250928">
    <property type="component" value="Unassembled WGS sequence"/>
</dbReference>
<organism evidence="2 3">
    <name type="scientific">Candidatus Sedimenticola endophacoides</name>
    <dbReference type="NCBI Taxonomy" id="2548426"/>
    <lineage>
        <taxon>Bacteria</taxon>
        <taxon>Pseudomonadati</taxon>
        <taxon>Pseudomonadota</taxon>
        <taxon>Gammaproteobacteria</taxon>
        <taxon>Chromatiales</taxon>
        <taxon>Sedimenticolaceae</taxon>
        <taxon>Sedimenticola</taxon>
    </lineage>
</organism>
<dbReference type="Pfam" id="PF04445">
    <property type="entry name" value="SAM_MT"/>
    <property type="match status" value="1"/>
</dbReference>
<proteinExistence type="inferred from homology"/>